<keyword evidence="2" id="KW-0732">Signal</keyword>
<proteinExistence type="predicted"/>
<evidence type="ECO:0008006" key="4">
    <source>
        <dbReference type="Google" id="ProtNLM"/>
    </source>
</evidence>
<dbReference type="EMBL" id="CP102774">
    <property type="protein sequence ID" value="UZF88258.1"/>
    <property type="molecule type" value="Genomic_DNA"/>
</dbReference>
<gene>
    <name evidence="3" type="ORF">NWE54_05580</name>
</gene>
<evidence type="ECO:0000256" key="1">
    <source>
        <dbReference type="SAM" id="MobiDB-lite"/>
    </source>
</evidence>
<accession>A0A9E8CT28</accession>
<reference evidence="3" key="1">
    <citation type="submission" date="2022-08" db="EMBL/GenBank/DDBJ databases">
        <title>Complete Genome Sequences of 2 Bosea sp. soil isolates.</title>
        <authorList>
            <person name="Alvarez Arevalo M."/>
            <person name="Sterndorff E.B."/>
            <person name="Faurdal D."/>
            <person name="Joergensen T.S."/>
            <person name="Weber T."/>
        </authorList>
    </citation>
    <scope>NUCLEOTIDE SEQUENCE</scope>
    <source>
        <strain evidence="3">NBC_00436</strain>
    </source>
</reference>
<name>A0A9E8CT28_9HYPH</name>
<evidence type="ECO:0000313" key="3">
    <source>
        <dbReference type="EMBL" id="UZF88258.1"/>
    </source>
</evidence>
<sequence>MPTALSSKMPLLLSVALMAGAVLAGCAGEEGLKGPAEAIGMATTPQESKAFVRETRPANAEYIPVGSSIPVAQLCQGPTPPPAYVPSGQAARFATPKPIYDPKEPCKPRSDFKSIEGRLDGLQKTNQAAGETAKALGASTTVPKPANIAPTN</sequence>
<feature type="chain" id="PRO_5039459548" description="Lipoprotein" evidence="2">
    <location>
        <begin position="25"/>
        <end position="152"/>
    </location>
</feature>
<organism evidence="3">
    <name type="scientific">Bosea sp. NBC_00436</name>
    <dbReference type="NCBI Taxonomy" id="2969620"/>
    <lineage>
        <taxon>Bacteria</taxon>
        <taxon>Pseudomonadati</taxon>
        <taxon>Pseudomonadota</taxon>
        <taxon>Alphaproteobacteria</taxon>
        <taxon>Hyphomicrobiales</taxon>
        <taxon>Boseaceae</taxon>
        <taxon>Bosea</taxon>
    </lineage>
</organism>
<protein>
    <recommendedName>
        <fullName evidence="4">Lipoprotein</fullName>
    </recommendedName>
</protein>
<feature type="region of interest" description="Disordered" evidence="1">
    <location>
        <begin position="120"/>
        <end position="152"/>
    </location>
</feature>
<dbReference type="AlphaFoldDB" id="A0A9E8CT28"/>
<feature type="signal peptide" evidence="2">
    <location>
        <begin position="1"/>
        <end position="24"/>
    </location>
</feature>
<evidence type="ECO:0000256" key="2">
    <source>
        <dbReference type="SAM" id="SignalP"/>
    </source>
</evidence>